<evidence type="ECO:0000259" key="1">
    <source>
        <dbReference type="Pfam" id="PF00078"/>
    </source>
</evidence>
<name>A0A0S7ESQ6_9TELE</name>
<dbReference type="AlphaFoldDB" id="A0A0S7ESQ6"/>
<proteinExistence type="predicted"/>
<dbReference type="Pfam" id="PF00078">
    <property type="entry name" value="RVT_1"/>
    <property type="match status" value="1"/>
</dbReference>
<protein>
    <submittedName>
        <fullName evidence="2">RTBS</fullName>
    </submittedName>
</protein>
<organism evidence="2">
    <name type="scientific">Poeciliopsis prolifica</name>
    <name type="common">blackstripe livebearer</name>
    <dbReference type="NCBI Taxonomy" id="188132"/>
    <lineage>
        <taxon>Eukaryota</taxon>
        <taxon>Metazoa</taxon>
        <taxon>Chordata</taxon>
        <taxon>Craniata</taxon>
        <taxon>Vertebrata</taxon>
        <taxon>Euteleostomi</taxon>
        <taxon>Actinopterygii</taxon>
        <taxon>Neopterygii</taxon>
        <taxon>Teleostei</taxon>
        <taxon>Neoteleostei</taxon>
        <taxon>Acanthomorphata</taxon>
        <taxon>Ovalentaria</taxon>
        <taxon>Atherinomorphae</taxon>
        <taxon>Cyprinodontiformes</taxon>
        <taxon>Poeciliidae</taxon>
        <taxon>Poeciliinae</taxon>
        <taxon>Poeciliopsis</taxon>
    </lineage>
</organism>
<dbReference type="EMBL" id="GBYX01475791">
    <property type="protein sequence ID" value="JAO05886.1"/>
    <property type="molecule type" value="Transcribed_RNA"/>
</dbReference>
<reference evidence="2" key="1">
    <citation type="submission" date="2014-12" db="EMBL/GenBank/DDBJ databases">
        <title>Parallel Evolution in Life History Adaptation Evident in the Tissue-Specific Poeciliopsis prolifica transcriptome.</title>
        <authorList>
            <person name="Jue N.K."/>
            <person name="Foley R.J."/>
            <person name="Obergfell C."/>
            <person name="Reznick D.N."/>
            <person name="O'Neill R.J."/>
            <person name="O'Neill M.J."/>
        </authorList>
    </citation>
    <scope>NUCLEOTIDE SEQUENCE</scope>
</reference>
<accession>A0A0S7ESQ6</accession>
<dbReference type="InterPro" id="IPR000477">
    <property type="entry name" value="RT_dom"/>
</dbReference>
<sequence length="170" mass="19569">SVNFSASNIFVICQFKKVYFHKKILQELSHYINLGIDIISQLQACLLLSQFSNLEKIFISRLDRFVGKHQLLAESQYGFRSQRSTAMAVLHLIQEVTSALDKKKPAVGVFIDLKKAFDTIDHEILIKKLEYYGLWGAVLHWMKSYLSNRQQLVQLRDFQSSCLDIVCGVP</sequence>
<feature type="domain" description="Reverse transcriptase" evidence="1">
    <location>
        <begin position="48"/>
        <end position="151"/>
    </location>
</feature>
<feature type="non-terminal residue" evidence="2">
    <location>
        <position position="1"/>
    </location>
</feature>
<evidence type="ECO:0000313" key="2">
    <source>
        <dbReference type="EMBL" id="JAO05886.1"/>
    </source>
</evidence>
<gene>
    <name evidence="2" type="primary">RTBS</name>
</gene>
<dbReference type="PANTHER" id="PTHR33332">
    <property type="entry name" value="REVERSE TRANSCRIPTASE DOMAIN-CONTAINING PROTEIN"/>
    <property type="match status" value="1"/>
</dbReference>
<feature type="non-terminal residue" evidence="2">
    <location>
        <position position="170"/>
    </location>
</feature>